<dbReference type="InterPro" id="IPR000182">
    <property type="entry name" value="GNAT_dom"/>
</dbReference>
<dbReference type="Proteomes" id="UP001443914">
    <property type="component" value="Unassembled WGS sequence"/>
</dbReference>
<dbReference type="Pfam" id="PF00583">
    <property type="entry name" value="Acetyltransf_1"/>
    <property type="match status" value="1"/>
</dbReference>
<accession>A0AAW1HZV1</accession>
<dbReference type="AlphaFoldDB" id="A0AAW1HZV1"/>
<sequence>MNIITTIKSPSTKSIINHHYKPIIIKNLNFTNNKIITKPPIIISTNPNKIDINSLSQLYVSCNHSPRRFASAADVDAGKLSVAVAHSAAVVAVFAEVGVGVEERESGMWGVKWRRMSPEKGELVGFGRAVSDLGLTASIYDVMVIPTLRRLGIGTMIVQRIVRMLTNRGVYDISALCSDNERSFFAACGFGDDLLGSTTMTYAGSVSSNCDNDRRITRDSQTLLLAHPLRLPSS</sequence>
<dbReference type="Gene3D" id="3.40.630.30">
    <property type="match status" value="1"/>
</dbReference>
<proteinExistence type="predicted"/>
<evidence type="ECO:0000313" key="3">
    <source>
        <dbReference type="Proteomes" id="UP001443914"/>
    </source>
</evidence>
<gene>
    <name evidence="2" type="ORF">RND81_10G092300</name>
</gene>
<name>A0AAW1HZV1_SAPOF</name>
<dbReference type="InterPro" id="IPR039143">
    <property type="entry name" value="GNPNAT1-like"/>
</dbReference>
<feature type="domain" description="N-acetyltransferase" evidence="1">
    <location>
        <begin position="75"/>
        <end position="230"/>
    </location>
</feature>
<evidence type="ECO:0000259" key="1">
    <source>
        <dbReference type="PROSITE" id="PS51186"/>
    </source>
</evidence>
<reference evidence="2" key="1">
    <citation type="submission" date="2024-03" db="EMBL/GenBank/DDBJ databases">
        <title>WGS assembly of Saponaria officinalis var. Norfolk2.</title>
        <authorList>
            <person name="Jenkins J."/>
            <person name="Shu S."/>
            <person name="Grimwood J."/>
            <person name="Barry K."/>
            <person name="Goodstein D."/>
            <person name="Schmutz J."/>
            <person name="Leebens-Mack J."/>
            <person name="Osbourn A."/>
        </authorList>
    </citation>
    <scope>NUCLEOTIDE SEQUENCE [LARGE SCALE GENOMIC DNA]</scope>
    <source>
        <strain evidence="2">JIC</strain>
    </source>
</reference>
<keyword evidence="3" id="KW-1185">Reference proteome</keyword>
<protein>
    <recommendedName>
        <fullName evidence="1">N-acetyltransferase domain-containing protein</fullName>
    </recommendedName>
</protein>
<dbReference type="EMBL" id="JBDFQZ010000010">
    <property type="protein sequence ID" value="KAK9682726.1"/>
    <property type="molecule type" value="Genomic_DNA"/>
</dbReference>
<dbReference type="PANTHER" id="PTHR13355:SF15">
    <property type="entry name" value="GCN5-RELATED N-ACETYLTRANSFERASE 3, CHLOROPLASTIC"/>
    <property type="match status" value="1"/>
</dbReference>
<organism evidence="2 3">
    <name type="scientific">Saponaria officinalis</name>
    <name type="common">Common soapwort</name>
    <name type="synonym">Lychnis saponaria</name>
    <dbReference type="NCBI Taxonomy" id="3572"/>
    <lineage>
        <taxon>Eukaryota</taxon>
        <taxon>Viridiplantae</taxon>
        <taxon>Streptophyta</taxon>
        <taxon>Embryophyta</taxon>
        <taxon>Tracheophyta</taxon>
        <taxon>Spermatophyta</taxon>
        <taxon>Magnoliopsida</taxon>
        <taxon>eudicotyledons</taxon>
        <taxon>Gunneridae</taxon>
        <taxon>Pentapetalae</taxon>
        <taxon>Caryophyllales</taxon>
        <taxon>Caryophyllaceae</taxon>
        <taxon>Caryophylleae</taxon>
        <taxon>Saponaria</taxon>
    </lineage>
</organism>
<dbReference type="PANTHER" id="PTHR13355">
    <property type="entry name" value="GLUCOSAMINE 6-PHOSPHATE N-ACETYLTRANSFERASE"/>
    <property type="match status" value="1"/>
</dbReference>
<dbReference type="SUPFAM" id="SSF55729">
    <property type="entry name" value="Acyl-CoA N-acyltransferases (Nat)"/>
    <property type="match status" value="1"/>
</dbReference>
<dbReference type="GO" id="GO:0008080">
    <property type="term" value="F:N-acetyltransferase activity"/>
    <property type="evidence" value="ECO:0007669"/>
    <property type="project" value="TreeGrafter"/>
</dbReference>
<evidence type="ECO:0000313" key="2">
    <source>
        <dbReference type="EMBL" id="KAK9682726.1"/>
    </source>
</evidence>
<dbReference type="PROSITE" id="PS51186">
    <property type="entry name" value="GNAT"/>
    <property type="match status" value="1"/>
</dbReference>
<dbReference type="InterPro" id="IPR016181">
    <property type="entry name" value="Acyl_CoA_acyltransferase"/>
</dbReference>
<comment type="caution">
    <text evidence="2">The sequence shown here is derived from an EMBL/GenBank/DDBJ whole genome shotgun (WGS) entry which is preliminary data.</text>
</comment>